<dbReference type="WBParaSite" id="ACRNAN_scaffold619.g10479.t1">
    <property type="protein sequence ID" value="ACRNAN_scaffold619.g10479.t1"/>
    <property type="gene ID" value="ACRNAN_scaffold619.g10479"/>
</dbReference>
<evidence type="ECO:0000259" key="2">
    <source>
        <dbReference type="Pfam" id="PF23003"/>
    </source>
</evidence>
<proteinExistence type="predicted"/>
<dbReference type="Pfam" id="PF23003">
    <property type="entry name" value="Fn1_2"/>
    <property type="match status" value="3"/>
</dbReference>
<keyword evidence="1" id="KW-0732">Signal</keyword>
<dbReference type="InterPro" id="IPR040282">
    <property type="entry name" value="Mig-18-like"/>
</dbReference>
<evidence type="ECO:0000313" key="4">
    <source>
        <dbReference type="WBParaSite" id="ACRNAN_scaffold619.g10479.t1"/>
    </source>
</evidence>
<feature type="chain" id="PRO_5038054630" description="Abnormal cell migration protein 18-like fibronectin type I domain-containing protein" evidence="1">
    <location>
        <begin position="19"/>
        <end position="275"/>
    </location>
</feature>
<feature type="signal peptide" evidence="1">
    <location>
        <begin position="1"/>
        <end position="18"/>
    </location>
</feature>
<protein>
    <recommendedName>
        <fullName evidence="2">Abnormal cell migration protein 18-like fibronectin type I domain-containing protein</fullName>
    </recommendedName>
</protein>
<dbReference type="Proteomes" id="UP000887540">
    <property type="component" value="Unplaced"/>
</dbReference>
<evidence type="ECO:0000256" key="1">
    <source>
        <dbReference type="SAM" id="SignalP"/>
    </source>
</evidence>
<accession>A0A914E722</accession>
<dbReference type="PANTHER" id="PTHR35572:SF6">
    <property type="entry name" value="IG-LIKE DOMAIN-CONTAINING PROTEIN"/>
    <property type="match status" value="1"/>
</dbReference>
<organism evidence="3 4">
    <name type="scientific">Acrobeloides nanus</name>
    <dbReference type="NCBI Taxonomy" id="290746"/>
    <lineage>
        <taxon>Eukaryota</taxon>
        <taxon>Metazoa</taxon>
        <taxon>Ecdysozoa</taxon>
        <taxon>Nematoda</taxon>
        <taxon>Chromadorea</taxon>
        <taxon>Rhabditida</taxon>
        <taxon>Tylenchina</taxon>
        <taxon>Cephalobomorpha</taxon>
        <taxon>Cephaloboidea</taxon>
        <taxon>Cephalobidae</taxon>
        <taxon>Acrobeloides</taxon>
    </lineage>
</organism>
<evidence type="ECO:0000313" key="3">
    <source>
        <dbReference type="Proteomes" id="UP000887540"/>
    </source>
</evidence>
<dbReference type="AlphaFoldDB" id="A0A914E722"/>
<sequence>MKSAIFYLLACFLYEVLSQEFIFDNGCTKNGIQFKEGEKYRHNRLRYQCMNGIMNILGCFDDSGKEIEAGEDFRDKDNLKYHCYRKGPIVGYTYIPEPYSATSLETIVNPSVKLGNCFKNGDSVKEGEEYRHNHLRYRCQNDIMHILGCYDDNGKIVEVGENFFDKSNLRYHCYREGTTVGFTYLPTISGLAVTSSQTGDTTCLHYSGTYKEGEEFKHNYLRWRCENGIMYIKGCYDGNNQNVEVGEDFKDAQQYTFHCYQKEKRIGYYWVPNRV</sequence>
<feature type="domain" description="Abnormal cell migration protein 18-like fibronectin type I" evidence="2">
    <location>
        <begin position="202"/>
        <end position="264"/>
    </location>
</feature>
<feature type="domain" description="Abnormal cell migration protein 18-like fibronectin type I" evidence="2">
    <location>
        <begin position="26"/>
        <end position="87"/>
    </location>
</feature>
<reference evidence="4" key="1">
    <citation type="submission" date="2022-11" db="UniProtKB">
        <authorList>
            <consortium name="WormBaseParasite"/>
        </authorList>
    </citation>
    <scope>IDENTIFICATION</scope>
</reference>
<dbReference type="InterPro" id="IPR055119">
    <property type="entry name" value="Mig18_Fn1"/>
</dbReference>
<name>A0A914E722_9BILA</name>
<feature type="domain" description="Abnormal cell migration protein 18-like fibronectin type I" evidence="2">
    <location>
        <begin position="116"/>
        <end position="180"/>
    </location>
</feature>
<keyword evidence="3" id="KW-1185">Reference proteome</keyword>
<dbReference type="PANTHER" id="PTHR35572">
    <property type="entry name" value="PROTEIN CBG04538-RELATED"/>
    <property type="match status" value="1"/>
</dbReference>